<dbReference type="OrthoDB" id="1144104at2"/>
<dbReference type="Proteomes" id="UP000239532">
    <property type="component" value="Unassembled WGS sequence"/>
</dbReference>
<sequence>MKNLLLGIMLAIAGISTAQVSMEIDGFSSIKIDSDAIIEIRYAPTSKIQFNGSMEDMKSMISSTSNRLQVNGGNSATKIRIYTRDLNAIQISGAASVTVNGFNALDRLTVMTNESASLDLGNTRINNLSINQSGNSNVTATGATSKTVIKDGVVVSSK</sequence>
<dbReference type="Gene3D" id="2.160.20.120">
    <property type="match status" value="1"/>
</dbReference>
<evidence type="ECO:0000256" key="1">
    <source>
        <dbReference type="SAM" id="SignalP"/>
    </source>
</evidence>
<dbReference type="RefSeq" id="WP_105982941.1">
    <property type="nucleotide sequence ID" value="NZ_MQUC01000003.1"/>
</dbReference>
<dbReference type="AlphaFoldDB" id="A0A2S9WUM2"/>
<dbReference type="InterPro" id="IPR021255">
    <property type="entry name" value="DUF2807"/>
</dbReference>
<accession>A0A2S9WUM2</accession>
<evidence type="ECO:0000313" key="3">
    <source>
        <dbReference type="EMBL" id="PRP67174.1"/>
    </source>
</evidence>
<proteinExistence type="predicted"/>
<protein>
    <recommendedName>
        <fullName evidence="2">Putative auto-transporter adhesin head GIN domain-containing protein</fullName>
    </recommendedName>
</protein>
<feature type="chain" id="PRO_5015493269" description="Putative auto-transporter adhesin head GIN domain-containing protein" evidence="1">
    <location>
        <begin position="19"/>
        <end position="158"/>
    </location>
</feature>
<name>A0A2S9WUM2_9FLAO</name>
<organism evidence="3 4">
    <name type="scientific">Nonlabens agnitus</name>
    <dbReference type="NCBI Taxonomy" id="870484"/>
    <lineage>
        <taxon>Bacteria</taxon>
        <taxon>Pseudomonadati</taxon>
        <taxon>Bacteroidota</taxon>
        <taxon>Flavobacteriia</taxon>
        <taxon>Flavobacteriales</taxon>
        <taxon>Flavobacteriaceae</taxon>
        <taxon>Nonlabens</taxon>
    </lineage>
</organism>
<gene>
    <name evidence="3" type="ORF">BST86_08715</name>
</gene>
<feature type="domain" description="Putative auto-transporter adhesin head GIN" evidence="2">
    <location>
        <begin position="27"/>
        <end position="147"/>
    </location>
</feature>
<feature type="signal peptide" evidence="1">
    <location>
        <begin position="1"/>
        <end position="18"/>
    </location>
</feature>
<keyword evidence="1" id="KW-0732">Signal</keyword>
<reference evidence="3 4" key="1">
    <citation type="submission" date="2016-11" db="EMBL/GenBank/DDBJ databases">
        <title>Trade-off between light-utilization and light-protection in marine flavobacteria.</title>
        <authorList>
            <person name="Kumagai Y."/>
        </authorList>
    </citation>
    <scope>NUCLEOTIDE SEQUENCE [LARGE SCALE GENOMIC DNA]</scope>
    <source>
        <strain evidence="3 4">JCM 17109</strain>
    </source>
</reference>
<evidence type="ECO:0000313" key="4">
    <source>
        <dbReference type="Proteomes" id="UP000239532"/>
    </source>
</evidence>
<dbReference type="Pfam" id="PF10988">
    <property type="entry name" value="DUF2807"/>
    <property type="match status" value="1"/>
</dbReference>
<dbReference type="EMBL" id="MQUC01000003">
    <property type="protein sequence ID" value="PRP67174.1"/>
    <property type="molecule type" value="Genomic_DNA"/>
</dbReference>
<evidence type="ECO:0000259" key="2">
    <source>
        <dbReference type="Pfam" id="PF10988"/>
    </source>
</evidence>
<comment type="caution">
    <text evidence="3">The sequence shown here is derived from an EMBL/GenBank/DDBJ whole genome shotgun (WGS) entry which is preliminary data.</text>
</comment>
<keyword evidence="4" id="KW-1185">Reference proteome</keyword>